<dbReference type="Pfam" id="PF00534">
    <property type="entry name" value="Glycos_transf_1"/>
    <property type="match status" value="1"/>
</dbReference>
<feature type="domain" description="Glycosyl transferase family 1" evidence="1">
    <location>
        <begin position="199"/>
        <end position="343"/>
    </location>
</feature>
<organism evidence="3 4">
    <name type="scientific">Alsobacter soli</name>
    <dbReference type="NCBI Taxonomy" id="2109933"/>
    <lineage>
        <taxon>Bacteria</taxon>
        <taxon>Pseudomonadati</taxon>
        <taxon>Pseudomonadota</taxon>
        <taxon>Alphaproteobacteria</taxon>
        <taxon>Hyphomicrobiales</taxon>
        <taxon>Alsobacteraceae</taxon>
        <taxon>Alsobacter</taxon>
    </lineage>
</organism>
<dbReference type="Proteomes" id="UP000239772">
    <property type="component" value="Unassembled WGS sequence"/>
</dbReference>
<dbReference type="SUPFAM" id="SSF53756">
    <property type="entry name" value="UDP-Glycosyltransferase/glycogen phosphorylase"/>
    <property type="match status" value="1"/>
</dbReference>
<comment type="caution">
    <text evidence="3">The sequence shown here is derived from an EMBL/GenBank/DDBJ whole genome shotgun (WGS) entry which is preliminary data.</text>
</comment>
<keyword evidence="4" id="KW-1185">Reference proteome</keyword>
<dbReference type="PANTHER" id="PTHR45947:SF3">
    <property type="entry name" value="SULFOQUINOVOSYL TRANSFERASE SQD2"/>
    <property type="match status" value="1"/>
</dbReference>
<sequence length="382" mass="40365">MGARSGERPLRVALLSDWFAPRRGGIETQLAGLARALIGRGVEATVITSLPGDAIYDGVPVIRLPTPLLPGAQIAWSPRLVATIQGALAEGDFNLVHAHPSVVAPVCLAGLIAARRLGLPVLLTFHSSLGVVPFWLGLLDKATGWTAQGVTLGAVSAVIAGQVQRIAPGRPVLVMPNGHDHAFWSGARPHTGAGPVFRVVTAMRLARTKRPMALLNVLRRAGEALAGRGVTLELVVAGEGRYAGRMARAAQSSSLSAQLRLRGWRPPQALRELYERSNLFLLPSTKEAFGIAALEARAAGLPVVGRRGTGLEDFITDQDGVLCDSDEACAEAIIQLATDRAALSRLAGPRPGLGRYDWAAVAADHERLYRAALTGPRIRGRA</sequence>
<dbReference type="AlphaFoldDB" id="A0A2T1HYD8"/>
<reference evidence="4" key="1">
    <citation type="submission" date="2018-03" db="EMBL/GenBank/DDBJ databases">
        <authorList>
            <person name="Sun L."/>
            <person name="Liu H."/>
            <person name="Chen W."/>
            <person name="Huang K."/>
            <person name="Liu W."/>
            <person name="Gao X."/>
        </authorList>
    </citation>
    <scope>NUCLEOTIDE SEQUENCE [LARGE SCALE GENOMIC DNA]</scope>
    <source>
        <strain evidence="4">SH9</strain>
    </source>
</reference>
<evidence type="ECO:0008006" key="5">
    <source>
        <dbReference type="Google" id="ProtNLM"/>
    </source>
</evidence>
<dbReference type="OrthoDB" id="9807414at2"/>
<dbReference type="InterPro" id="IPR028098">
    <property type="entry name" value="Glyco_trans_4-like_N"/>
</dbReference>
<evidence type="ECO:0000259" key="2">
    <source>
        <dbReference type="Pfam" id="PF13439"/>
    </source>
</evidence>
<evidence type="ECO:0000259" key="1">
    <source>
        <dbReference type="Pfam" id="PF00534"/>
    </source>
</evidence>
<gene>
    <name evidence="3" type="ORF">SLNSH_04320</name>
</gene>
<accession>A0A2T1HYD8</accession>
<dbReference type="PANTHER" id="PTHR45947">
    <property type="entry name" value="SULFOQUINOVOSYL TRANSFERASE SQD2"/>
    <property type="match status" value="1"/>
</dbReference>
<proteinExistence type="predicted"/>
<dbReference type="GO" id="GO:0016758">
    <property type="term" value="F:hexosyltransferase activity"/>
    <property type="evidence" value="ECO:0007669"/>
    <property type="project" value="TreeGrafter"/>
</dbReference>
<dbReference type="CDD" id="cd03801">
    <property type="entry name" value="GT4_PimA-like"/>
    <property type="match status" value="1"/>
</dbReference>
<dbReference type="EMBL" id="PVZS01000003">
    <property type="protein sequence ID" value="PSC06509.1"/>
    <property type="molecule type" value="Genomic_DNA"/>
</dbReference>
<dbReference type="Gene3D" id="3.40.50.2000">
    <property type="entry name" value="Glycogen Phosphorylase B"/>
    <property type="match status" value="2"/>
</dbReference>
<feature type="domain" description="Glycosyltransferase subfamily 4-like N-terminal" evidence="2">
    <location>
        <begin position="24"/>
        <end position="182"/>
    </location>
</feature>
<evidence type="ECO:0000313" key="3">
    <source>
        <dbReference type="EMBL" id="PSC06509.1"/>
    </source>
</evidence>
<dbReference type="Pfam" id="PF13439">
    <property type="entry name" value="Glyco_transf_4"/>
    <property type="match status" value="1"/>
</dbReference>
<dbReference type="RefSeq" id="WP_106335423.1">
    <property type="nucleotide sequence ID" value="NZ_PVZS01000003.1"/>
</dbReference>
<dbReference type="InterPro" id="IPR001296">
    <property type="entry name" value="Glyco_trans_1"/>
</dbReference>
<name>A0A2T1HYD8_9HYPH</name>
<evidence type="ECO:0000313" key="4">
    <source>
        <dbReference type="Proteomes" id="UP000239772"/>
    </source>
</evidence>
<protein>
    <recommendedName>
        <fullName evidence="5">Glycosyltransferase family 1 protein</fullName>
    </recommendedName>
</protein>
<dbReference type="InterPro" id="IPR050194">
    <property type="entry name" value="Glycosyltransferase_grp1"/>
</dbReference>